<dbReference type="PROSITE" id="PS51257">
    <property type="entry name" value="PROKAR_LIPOPROTEIN"/>
    <property type="match status" value="1"/>
</dbReference>
<dbReference type="Pfam" id="PF17170">
    <property type="entry name" value="DUF5128"/>
    <property type="match status" value="1"/>
</dbReference>
<evidence type="ECO:0000313" key="1">
    <source>
        <dbReference type="EMBL" id="TGV03427.1"/>
    </source>
</evidence>
<dbReference type="RefSeq" id="WP_135876481.1">
    <property type="nucleotide sequence ID" value="NZ_SRSO01000007.1"/>
</dbReference>
<comment type="caution">
    <text evidence="1">The sequence shown here is derived from an EMBL/GenBank/DDBJ whole genome shotgun (WGS) entry which is preliminary data.</text>
</comment>
<name>A0A4S1DYX6_9FLAO</name>
<proteinExistence type="predicted"/>
<gene>
    <name evidence="1" type="ORF">EM932_07075</name>
</gene>
<dbReference type="OrthoDB" id="1422516at2"/>
<reference evidence="1 2" key="1">
    <citation type="submission" date="2019-04" db="EMBL/GenBank/DDBJ databases">
        <authorList>
            <person name="Liu A."/>
        </authorList>
    </citation>
    <scope>NUCLEOTIDE SEQUENCE [LARGE SCALE GENOMIC DNA]</scope>
    <source>
        <strain evidence="1 2">RZ03</strain>
    </source>
</reference>
<dbReference type="EMBL" id="SRSO01000007">
    <property type="protein sequence ID" value="TGV03427.1"/>
    <property type="molecule type" value="Genomic_DNA"/>
</dbReference>
<evidence type="ECO:0000313" key="2">
    <source>
        <dbReference type="Proteomes" id="UP000307602"/>
    </source>
</evidence>
<organism evidence="1 2">
    <name type="scientific">Flavivirga rizhaonensis</name>
    <dbReference type="NCBI Taxonomy" id="2559571"/>
    <lineage>
        <taxon>Bacteria</taxon>
        <taxon>Pseudomonadati</taxon>
        <taxon>Bacteroidota</taxon>
        <taxon>Flavobacteriia</taxon>
        <taxon>Flavobacteriales</taxon>
        <taxon>Flavobacteriaceae</taxon>
        <taxon>Flavivirga</taxon>
    </lineage>
</organism>
<sequence>MKFYIIIFLITIISCTKENRELDGKVIDLANTYNQKPLKVNLSEIASEIEYIQLQTSDKSLLNRIDNESNNIKFFNKKILIKDKLNSLLLFNFKGEFLSKIGALGKGPGEYLKIDGFTILTEEESIVINSRQEKKMRLYDYSGIFKNDFSTKFQTNNIFSFNNHLISVNNFDFRKYSGYNNLSVFSKEGELKSQLLFKSFEKSLGKKNKNYIHWSYNSRAINTYNLKGKQFFWEYGLYDSKDTIWEINSDFIPKPSHIFHFGGKKPAMKSFFKDKKPSINELSKLTGIIGFIDTSNSMFIELGMLDKKIKIYRDKKVDMNIRVGYKIPSTNSINFSFYNDIDEGMPFWPDGMVSENKIFKLVYGYEIKRFLKENIAEDKDTIHERKKRLRQMVENAKIYDNPILMIVTLKD</sequence>
<keyword evidence="2" id="KW-1185">Reference proteome</keyword>
<accession>A0A4S1DYX6</accession>
<protein>
    <submittedName>
        <fullName evidence="1">6-bladed beta-propeller</fullName>
    </submittedName>
</protein>
<dbReference type="AlphaFoldDB" id="A0A4S1DYX6"/>
<dbReference type="Proteomes" id="UP000307602">
    <property type="component" value="Unassembled WGS sequence"/>
</dbReference>